<dbReference type="InterPro" id="IPR013120">
    <property type="entry name" value="FAR_NAD-bd"/>
</dbReference>
<dbReference type="PRINTS" id="PR00080">
    <property type="entry name" value="SDRFAMILY"/>
</dbReference>
<evidence type="ECO:0000259" key="3">
    <source>
        <dbReference type="Pfam" id="PF07993"/>
    </source>
</evidence>
<dbReference type="SUPFAM" id="SSF51735">
    <property type="entry name" value="NAD(P)-binding Rossmann-fold domains"/>
    <property type="match status" value="2"/>
</dbReference>
<keyword evidence="5" id="KW-1185">Reference proteome</keyword>
<evidence type="ECO:0000256" key="2">
    <source>
        <dbReference type="ARBA" id="ARBA00023002"/>
    </source>
</evidence>
<evidence type="ECO:0000313" key="4">
    <source>
        <dbReference type="EMBL" id="MBB4845208.1"/>
    </source>
</evidence>
<dbReference type="EMBL" id="JACHLP010000008">
    <property type="protein sequence ID" value="MBB4845208.1"/>
    <property type="molecule type" value="Genomic_DNA"/>
</dbReference>
<dbReference type="InterPro" id="IPR002347">
    <property type="entry name" value="SDR_fam"/>
</dbReference>
<dbReference type="Pfam" id="PF00106">
    <property type="entry name" value="adh_short"/>
    <property type="match status" value="1"/>
</dbReference>
<organism evidence="4 5">
    <name type="scientific">Roseateles oligotrophus</name>
    <dbReference type="NCBI Taxonomy" id="1769250"/>
    <lineage>
        <taxon>Bacteria</taxon>
        <taxon>Pseudomonadati</taxon>
        <taxon>Pseudomonadota</taxon>
        <taxon>Betaproteobacteria</taxon>
        <taxon>Burkholderiales</taxon>
        <taxon>Sphaerotilaceae</taxon>
        <taxon>Roseateles</taxon>
    </lineage>
</organism>
<dbReference type="InterPro" id="IPR020904">
    <property type="entry name" value="Sc_DH/Rdtase_CS"/>
</dbReference>
<evidence type="ECO:0000256" key="1">
    <source>
        <dbReference type="ARBA" id="ARBA00006484"/>
    </source>
</evidence>
<dbReference type="GO" id="GO:0016491">
    <property type="term" value="F:oxidoreductase activity"/>
    <property type="evidence" value="ECO:0007669"/>
    <property type="project" value="UniProtKB-KW"/>
</dbReference>
<dbReference type="InterPro" id="IPR057313">
    <property type="entry name" value="Maqu_2507-like"/>
</dbReference>
<dbReference type="GO" id="GO:0016020">
    <property type="term" value="C:membrane"/>
    <property type="evidence" value="ECO:0007669"/>
    <property type="project" value="TreeGrafter"/>
</dbReference>
<dbReference type="CDD" id="cd05233">
    <property type="entry name" value="SDR_c"/>
    <property type="match status" value="1"/>
</dbReference>
<dbReference type="NCBIfam" id="NF005539">
    <property type="entry name" value="PRK07201.1"/>
    <property type="match status" value="1"/>
</dbReference>
<gene>
    <name evidence="4" type="ORF">HNP55_003755</name>
</gene>
<evidence type="ECO:0000313" key="5">
    <source>
        <dbReference type="Proteomes" id="UP000562027"/>
    </source>
</evidence>
<dbReference type="PRINTS" id="PR00081">
    <property type="entry name" value="GDHRDH"/>
</dbReference>
<feature type="domain" description="Thioester reductase (TE)" evidence="3">
    <location>
        <begin position="5"/>
        <end position="237"/>
    </location>
</feature>
<comment type="similarity">
    <text evidence="1">Belongs to the short-chain dehydrogenases/reductases (SDR) family.</text>
</comment>
<dbReference type="CDD" id="cd05263">
    <property type="entry name" value="MupV_like_SDR_e"/>
    <property type="match status" value="1"/>
</dbReference>
<accession>A0A840LG67</accession>
<dbReference type="RefSeq" id="WP_184302855.1">
    <property type="nucleotide sequence ID" value="NZ_JACHLP010000008.1"/>
</dbReference>
<dbReference type="InterPro" id="IPR036291">
    <property type="entry name" value="NAD(P)-bd_dom_sf"/>
</dbReference>
<protein>
    <submittedName>
        <fullName evidence="4">NAD(P)-dependent dehydrogenase (Short-subunit alcohol dehydrogenase family)</fullName>
    </submittedName>
</protein>
<dbReference type="PANTHER" id="PTHR44196:SF1">
    <property type="entry name" value="DEHYDROGENASE_REDUCTASE SDR FAMILY MEMBER 7B"/>
    <property type="match status" value="1"/>
</dbReference>
<dbReference type="Pfam" id="PF07993">
    <property type="entry name" value="NAD_binding_4"/>
    <property type="match status" value="1"/>
</dbReference>
<dbReference type="AlphaFoldDB" id="A0A840LG67"/>
<comment type="caution">
    <text evidence="4">The sequence shown here is derived from an EMBL/GenBank/DDBJ whole genome shotgun (WGS) entry which is preliminary data.</text>
</comment>
<dbReference type="PANTHER" id="PTHR44196">
    <property type="entry name" value="DEHYDROGENASE/REDUCTASE SDR FAMILY MEMBER 7B"/>
    <property type="match status" value="1"/>
</dbReference>
<reference evidence="4 5" key="1">
    <citation type="submission" date="2020-08" db="EMBL/GenBank/DDBJ databases">
        <title>Functional genomics of gut bacteria from endangered species of beetles.</title>
        <authorList>
            <person name="Carlos-Shanley C."/>
        </authorList>
    </citation>
    <scope>NUCLEOTIDE SEQUENCE [LARGE SCALE GENOMIC DNA]</scope>
    <source>
        <strain evidence="4 5">S00239</strain>
    </source>
</reference>
<name>A0A840LG67_9BURK</name>
<proteinExistence type="inferred from homology"/>
<sequence length="671" mass="74025">MQYFVTGATGFIGKRLVKKLLARRGSTVHFLLREESRDKLPELLEFWGLGKNAKTRAVPVFGDLIGKKLGVGAEDLKRLKGQIDHVYHLAAVYDLKADEESQLRANIDGTRSMLEFAQAVDAGHVHHVSSIAAAGLYEGVFREDMFSEAEGLDHPYFMSKHESEKIVRKECKKPWTVYRPAMVVGDSRTGEMDKIDGPYYFFKPIQRLRQILPPWMPAIGLEGGRVNIVPVDFVVDALEHISHQQRKSGACFHLVDPVGYRVGDVLDIFSKAAHAPKMNLFINAALLGFIPKSVKKGLMALAPVRRIRQAVMKDLGLPDDMLTFINYPTRFDCRDTEAALKGSGIACPNLHDYAWRLWDYWERHLDPALFIDRSLRGTVAGKVVLVTGGSSGIGLAAAIKFAEAGAITLICARDEVKLTEALQQIRAAAGAQARVHSYSADIANEQSCAEMMAWIADNFGGVDFLINNAGRSIRRAIEGSYDRFHDYERTMQLNYFGCLRVTMGLLPGMVAKRRGHVVNISSIGVLTNAPRFSAYVASKAALDAWTRCASSEFADQGITFTTINMPLVRTPMIAPTQIYNNVPTLSPEEAADMIAEACIAKPVRIATRLGITGELMHALMPRVAQIVMNTSFRMFPDSEAAKGDKAAKGGGRPQLSPEAIALQQMMKGIHF</sequence>
<dbReference type="PROSITE" id="PS00061">
    <property type="entry name" value="ADH_SHORT"/>
    <property type="match status" value="1"/>
</dbReference>
<keyword evidence="2" id="KW-0560">Oxidoreductase</keyword>
<dbReference type="Proteomes" id="UP000562027">
    <property type="component" value="Unassembled WGS sequence"/>
</dbReference>
<dbReference type="Gene3D" id="3.40.50.720">
    <property type="entry name" value="NAD(P)-binding Rossmann-like Domain"/>
    <property type="match status" value="2"/>
</dbReference>